<dbReference type="EMBL" id="JAODUO010000963">
    <property type="protein sequence ID" value="KAK2172416.1"/>
    <property type="molecule type" value="Genomic_DNA"/>
</dbReference>
<keyword evidence="2" id="KW-1185">Reference proteome</keyword>
<proteinExistence type="predicted"/>
<gene>
    <name evidence="1" type="ORF">NP493_965g01007</name>
</gene>
<reference evidence="1" key="1">
    <citation type="journal article" date="2023" name="Mol. Biol. Evol.">
        <title>Third-Generation Sequencing Reveals the Adaptive Role of the Epigenome in Three Deep-Sea Polychaetes.</title>
        <authorList>
            <person name="Perez M."/>
            <person name="Aroh O."/>
            <person name="Sun Y."/>
            <person name="Lan Y."/>
            <person name="Juniper S.K."/>
            <person name="Young C.R."/>
            <person name="Angers B."/>
            <person name="Qian P.Y."/>
        </authorList>
    </citation>
    <scope>NUCLEOTIDE SEQUENCE</scope>
    <source>
        <strain evidence="1">R07B-5</strain>
    </source>
</reference>
<name>A0AAD9KJM2_RIDPI</name>
<dbReference type="PANTHER" id="PTHR33332">
    <property type="entry name" value="REVERSE TRANSCRIPTASE DOMAIN-CONTAINING PROTEIN"/>
    <property type="match status" value="1"/>
</dbReference>
<protein>
    <submittedName>
        <fullName evidence="1">Uncharacterized protein</fullName>
    </submittedName>
</protein>
<dbReference type="Proteomes" id="UP001209878">
    <property type="component" value="Unassembled WGS sequence"/>
</dbReference>
<evidence type="ECO:0000313" key="2">
    <source>
        <dbReference type="Proteomes" id="UP001209878"/>
    </source>
</evidence>
<dbReference type="AlphaFoldDB" id="A0AAD9KJM2"/>
<comment type="caution">
    <text evidence="1">The sequence shown here is derived from an EMBL/GenBank/DDBJ whole genome shotgun (WGS) entry which is preliminary data.</text>
</comment>
<sequence length="343" mass="38278">MGYIKVRTVRSIVRKPHSCGYTTTSPIRLTIARVCSSCSSISKCGLRHHRPYNTAATVVWIRVIWGVLAWLTSYLCDRLCDNGLVMNHNKSQAIVIHSSSLRTPTSLTRVNICGQLVETSPVIRDLGFNVDANLTMTSQLANVCRSAYYHLSRIAKIRDSISTTVCKSLIHGLVTSRLDYGNVLYGISDRHMHRLEMVQRSAARIVRQIRRGDRQSMTTILRQLHSLPVRKRIDFKLLVLVHRAIYNGTPKYLAALLRRHTPPRSLRSAGGCPESTWNVSAAVHLPVQDPLCGTNFQGTYVTTATLHIAMFLSSIVCACRGMVGAERWKVKGRGKGQRSRGAT</sequence>
<organism evidence="1 2">
    <name type="scientific">Ridgeia piscesae</name>
    <name type="common">Tubeworm</name>
    <dbReference type="NCBI Taxonomy" id="27915"/>
    <lineage>
        <taxon>Eukaryota</taxon>
        <taxon>Metazoa</taxon>
        <taxon>Spiralia</taxon>
        <taxon>Lophotrochozoa</taxon>
        <taxon>Annelida</taxon>
        <taxon>Polychaeta</taxon>
        <taxon>Sedentaria</taxon>
        <taxon>Canalipalpata</taxon>
        <taxon>Sabellida</taxon>
        <taxon>Siboglinidae</taxon>
        <taxon>Ridgeia</taxon>
    </lineage>
</organism>
<accession>A0AAD9KJM2</accession>
<evidence type="ECO:0000313" key="1">
    <source>
        <dbReference type="EMBL" id="KAK2172416.1"/>
    </source>
</evidence>